<dbReference type="EMBL" id="CP016020">
    <property type="protein sequence ID" value="APH04302.1"/>
    <property type="molecule type" value="Genomic_DNA"/>
</dbReference>
<dbReference type="OrthoDB" id="2943632at2"/>
<name>A0A1L3MPR6_9BACI</name>
<evidence type="ECO:0000313" key="3">
    <source>
        <dbReference type="Proteomes" id="UP000181936"/>
    </source>
</evidence>
<dbReference type="Pfam" id="PF14143">
    <property type="entry name" value="YrhC"/>
    <property type="match status" value="1"/>
</dbReference>
<dbReference type="STRING" id="1547283.A9C19_05840"/>
<gene>
    <name evidence="2" type="ORF">A9C19_05840</name>
</gene>
<keyword evidence="3" id="KW-1185">Reference proteome</keyword>
<reference evidence="2 3" key="1">
    <citation type="journal article" date="2016" name="Sci. Rep.">
        <title>Complete genome sequence and transcriptomic analysis of a novel marine strain Bacillus weihaiensis reveals the mechanism of brown algae degradation.</title>
        <authorList>
            <person name="Zhu Y."/>
            <person name="Chen P."/>
            <person name="Bao Y."/>
            <person name="Men Y."/>
            <person name="Zeng Y."/>
            <person name="Yang J."/>
            <person name="Sun J."/>
            <person name="Sun Y."/>
        </authorList>
    </citation>
    <scope>NUCLEOTIDE SEQUENCE [LARGE SCALE GENOMIC DNA]</scope>
    <source>
        <strain evidence="2 3">Alg07</strain>
    </source>
</reference>
<evidence type="ECO:0000256" key="1">
    <source>
        <dbReference type="SAM" id="Phobius"/>
    </source>
</evidence>
<proteinExistence type="predicted"/>
<evidence type="ECO:0000313" key="2">
    <source>
        <dbReference type="EMBL" id="APH04302.1"/>
    </source>
</evidence>
<dbReference type="InterPro" id="IPR025418">
    <property type="entry name" value="YrhC-like"/>
</dbReference>
<dbReference type="Proteomes" id="UP000181936">
    <property type="component" value="Chromosome"/>
</dbReference>
<organism evidence="2 3">
    <name type="scientific">Bacillus weihaiensis</name>
    <dbReference type="NCBI Taxonomy" id="1547283"/>
    <lineage>
        <taxon>Bacteria</taxon>
        <taxon>Bacillati</taxon>
        <taxon>Bacillota</taxon>
        <taxon>Bacilli</taxon>
        <taxon>Bacillales</taxon>
        <taxon>Bacillaceae</taxon>
        <taxon>Bacillus</taxon>
    </lineage>
</organism>
<feature type="transmembrane region" description="Helical" evidence="1">
    <location>
        <begin position="41"/>
        <end position="61"/>
    </location>
</feature>
<sequence>MTKKNLRNLVSDYKNYAFVLLAASVFLYIGVVLPGQGKEPLYDWVMMGTTFLFLVGSYSCFRISLNYKKQLDEQEEL</sequence>
<keyword evidence="1" id="KW-0472">Membrane</keyword>
<dbReference type="AlphaFoldDB" id="A0A1L3MPR6"/>
<dbReference type="KEGG" id="bwh:A9C19_05840"/>
<accession>A0A1L3MPR6</accession>
<dbReference type="RefSeq" id="WP_072579095.1">
    <property type="nucleotide sequence ID" value="NZ_CP016020.1"/>
</dbReference>
<feature type="transmembrane region" description="Helical" evidence="1">
    <location>
        <begin position="16"/>
        <end position="35"/>
    </location>
</feature>
<evidence type="ECO:0008006" key="4">
    <source>
        <dbReference type="Google" id="ProtNLM"/>
    </source>
</evidence>
<protein>
    <recommendedName>
        <fullName evidence="4">YrhC-like protein</fullName>
    </recommendedName>
</protein>
<keyword evidence="1" id="KW-1133">Transmembrane helix</keyword>
<keyword evidence="1" id="KW-0812">Transmembrane</keyword>